<gene>
    <name evidence="7" type="ORF">ONB1V03_LOCUS2572</name>
</gene>
<dbReference type="SMART" id="SM00248">
    <property type="entry name" value="ANK"/>
    <property type="match status" value="2"/>
</dbReference>
<sequence length="347" mass="39320">MSDLTANEKLLISKICENNLEEVKQLLNESDVRIDCCDDNGMTGLQHSAYKGNDRICEYLIERGADVNHSQQIQGYTALMFAALGGHESVVSLLLESDANIDAINSVNRNAAQMAAFVGQHSAVAIINNFIRRQDIEYYTRIHGLETEPMITGRLVSPLHALVRQTNIHPIRIGLFLKNNWILIENGNKMIKVLELICEKQLKDKQNEMISMKIHYLAFLLRHSLKHLLKHHDKDSKQTKEEGIKKLELLLKSWLKSRESDGFPVFLEQLLRQSIREYPHHESALFQQLIRTLSTVEIGSEPSAISILSQAINGQKGFNDESLVCGTCGDNKPTKRCSQCKQITYTL</sequence>
<comment type="subcellular location">
    <subcellularLocation>
        <location evidence="1">Target cell membrane</location>
    </subcellularLocation>
</comment>
<dbReference type="PANTHER" id="PTHR24150">
    <property type="entry name" value="ANKYRIN REPEAT AND MYND DOMAIN-CONTAINING PROTEIN 2"/>
    <property type="match status" value="1"/>
</dbReference>
<dbReference type="PROSITE" id="PS50297">
    <property type="entry name" value="ANK_REP_REGION"/>
    <property type="match status" value="2"/>
</dbReference>
<evidence type="ECO:0000256" key="2">
    <source>
        <dbReference type="ARBA" id="ARBA00022483"/>
    </source>
</evidence>
<dbReference type="Proteomes" id="UP000728032">
    <property type="component" value="Unassembled WGS sequence"/>
</dbReference>
<dbReference type="EMBL" id="OC915441">
    <property type="protein sequence ID" value="CAD7640474.1"/>
    <property type="molecule type" value="Genomic_DNA"/>
</dbReference>
<keyword evidence="4" id="KW-0638">Presynaptic neurotoxin</keyword>
<evidence type="ECO:0000256" key="4">
    <source>
        <dbReference type="ARBA" id="ARBA00023028"/>
    </source>
</evidence>
<evidence type="ECO:0008006" key="9">
    <source>
        <dbReference type="Google" id="ProtNLM"/>
    </source>
</evidence>
<feature type="repeat" description="ANK" evidence="6">
    <location>
        <begin position="40"/>
        <end position="72"/>
    </location>
</feature>
<protein>
    <recommendedName>
        <fullName evidence="9">Ankyrin repeat protein</fullName>
    </recommendedName>
</protein>
<dbReference type="OrthoDB" id="10257049at2759"/>
<dbReference type="Pfam" id="PF12796">
    <property type="entry name" value="Ank_2"/>
    <property type="match status" value="1"/>
</dbReference>
<dbReference type="InterPro" id="IPR002110">
    <property type="entry name" value="Ankyrin_rpt"/>
</dbReference>
<evidence type="ECO:0000256" key="5">
    <source>
        <dbReference type="ARBA" id="ARBA00023298"/>
    </source>
</evidence>
<keyword evidence="5" id="KW-0472">Membrane</keyword>
<dbReference type="GO" id="GO:0044231">
    <property type="term" value="C:host cell presynaptic membrane"/>
    <property type="evidence" value="ECO:0007669"/>
    <property type="project" value="UniProtKB-KW"/>
</dbReference>
<evidence type="ECO:0000256" key="6">
    <source>
        <dbReference type="PROSITE-ProRule" id="PRU00023"/>
    </source>
</evidence>
<dbReference type="SUPFAM" id="SSF48403">
    <property type="entry name" value="Ankyrin repeat"/>
    <property type="match status" value="1"/>
</dbReference>
<proteinExistence type="predicted"/>
<dbReference type="AlphaFoldDB" id="A0A7R9LGJ5"/>
<keyword evidence="2" id="KW-0268">Exocytosis</keyword>
<evidence type="ECO:0000256" key="3">
    <source>
        <dbReference type="ARBA" id="ARBA00022537"/>
    </source>
</evidence>
<evidence type="ECO:0000313" key="7">
    <source>
        <dbReference type="EMBL" id="CAD7640474.1"/>
    </source>
</evidence>
<keyword evidence="8" id="KW-1185">Reference proteome</keyword>
<dbReference type="PROSITE" id="PS50088">
    <property type="entry name" value="ANK_REPEAT"/>
    <property type="match status" value="2"/>
</dbReference>
<organism evidence="7">
    <name type="scientific">Oppiella nova</name>
    <dbReference type="NCBI Taxonomy" id="334625"/>
    <lineage>
        <taxon>Eukaryota</taxon>
        <taxon>Metazoa</taxon>
        <taxon>Ecdysozoa</taxon>
        <taxon>Arthropoda</taxon>
        <taxon>Chelicerata</taxon>
        <taxon>Arachnida</taxon>
        <taxon>Acari</taxon>
        <taxon>Acariformes</taxon>
        <taxon>Sarcoptiformes</taxon>
        <taxon>Oribatida</taxon>
        <taxon>Brachypylina</taxon>
        <taxon>Oppioidea</taxon>
        <taxon>Oppiidae</taxon>
        <taxon>Oppiella</taxon>
    </lineage>
</organism>
<dbReference type="InterPro" id="IPR036770">
    <property type="entry name" value="Ankyrin_rpt-contain_sf"/>
</dbReference>
<evidence type="ECO:0000313" key="8">
    <source>
        <dbReference type="Proteomes" id="UP000728032"/>
    </source>
</evidence>
<dbReference type="GO" id="GO:0044218">
    <property type="term" value="C:other organism cell membrane"/>
    <property type="evidence" value="ECO:0007669"/>
    <property type="project" value="UniProtKB-KW"/>
</dbReference>
<keyword evidence="4" id="KW-0800">Toxin</keyword>
<reference evidence="7" key="1">
    <citation type="submission" date="2020-11" db="EMBL/GenBank/DDBJ databases">
        <authorList>
            <person name="Tran Van P."/>
        </authorList>
    </citation>
    <scope>NUCLEOTIDE SEQUENCE</scope>
</reference>
<feature type="repeat" description="ANK" evidence="6">
    <location>
        <begin position="74"/>
        <end position="106"/>
    </location>
</feature>
<dbReference type="GO" id="GO:0006887">
    <property type="term" value="P:exocytosis"/>
    <property type="evidence" value="ECO:0007669"/>
    <property type="project" value="UniProtKB-KW"/>
</dbReference>
<dbReference type="InterPro" id="IPR052452">
    <property type="entry name" value="Ankyrin-MYND_dom_contain_2"/>
</dbReference>
<keyword evidence="6" id="KW-0040">ANK repeat</keyword>
<accession>A0A7R9LGJ5</accession>
<name>A0A7R9LGJ5_9ACAR</name>
<dbReference type="Gene3D" id="1.25.40.20">
    <property type="entry name" value="Ankyrin repeat-containing domain"/>
    <property type="match status" value="1"/>
</dbReference>
<evidence type="ECO:0000256" key="1">
    <source>
        <dbReference type="ARBA" id="ARBA00004175"/>
    </source>
</evidence>
<dbReference type="EMBL" id="CAJPVJ010000616">
    <property type="protein sequence ID" value="CAG2162988.1"/>
    <property type="molecule type" value="Genomic_DNA"/>
</dbReference>
<keyword evidence="5" id="KW-1053">Target membrane</keyword>
<keyword evidence="4" id="KW-0528">Neurotoxin</keyword>
<keyword evidence="3" id="KW-1052">Target cell membrane</keyword>
<dbReference type="PANTHER" id="PTHR24150:SF8">
    <property type="entry name" value="ANKYRIN REPEAT AND MYND DOMAIN-CONTAINING PROTEIN 2"/>
    <property type="match status" value="1"/>
</dbReference>